<dbReference type="InterPro" id="IPR004358">
    <property type="entry name" value="Sig_transdc_His_kin-like_C"/>
</dbReference>
<keyword evidence="7" id="KW-0472">Membrane</keyword>
<dbReference type="PIRSF" id="PIRSF037347">
    <property type="entry name" value="STHK_CHASE2_PAS_prd"/>
    <property type="match status" value="1"/>
</dbReference>
<evidence type="ECO:0000256" key="6">
    <source>
        <dbReference type="SAM" id="MobiDB-lite"/>
    </source>
</evidence>
<keyword evidence="7" id="KW-1133">Transmembrane helix</keyword>
<dbReference type="PANTHER" id="PTHR43047:SF72">
    <property type="entry name" value="OSMOSENSING HISTIDINE PROTEIN KINASE SLN1"/>
    <property type="match status" value="1"/>
</dbReference>
<dbReference type="InterPro" id="IPR017181">
    <property type="entry name" value="Sig_transdc_His_kin_CHASE2"/>
</dbReference>
<evidence type="ECO:0000256" key="3">
    <source>
        <dbReference type="ARBA" id="ARBA00022553"/>
    </source>
</evidence>
<keyword evidence="5 9" id="KW-0418">Kinase</keyword>
<keyword evidence="7" id="KW-0812">Transmembrane</keyword>
<evidence type="ECO:0000256" key="7">
    <source>
        <dbReference type="SAM" id="Phobius"/>
    </source>
</evidence>
<dbReference type="CDD" id="cd00075">
    <property type="entry name" value="HATPase"/>
    <property type="match status" value="1"/>
</dbReference>
<feature type="region of interest" description="Disordered" evidence="6">
    <location>
        <begin position="128"/>
        <end position="158"/>
    </location>
</feature>
<dbReference type="CDD" id="cd00082">
    <property type="entry name" value="HisKA"/>
    <property type="match status" value="1"/>
</dbReference>
<feature type="transmembrane region" description="Helical" evidence="7">
    <location>
        <begin position="271"/>
        <end position="290"/>
    </location>
</feature>
<dbReference type="GO" id="GO:0005886">
    <property type="term" value="C:plasma membrane"/>
    <property type="evidence" value="ECO:0007669"/>
    <property type="project" value="TreeGrafter"/>
</dbReference>
<protein>
    <recommendedName>
        <fullName evidence="2">histidine kinase</fullName>
        <ecNumber evidence="2">2.7.13.3</ecNumber>
    </recommendedName>
</protein>
<evidence type="ECO:0000256" key="2">
    <source>
        <dbReference type="ARBA" id="ARBA00012438"/>
    </source>
</evidence>
<organism evidence="9 10">
    <name type="scientific">Burkholderia ambifaria (strain ATCC BAA-244 / DSM 16087 / CCUG 44356 / LMG 19182 / AMMD)</name>
    <name type="common">Burkholderia cepacia (strain AMMD)</name>
    <dbReference type="NCBI Taxonomy" id="339670"/>
    <lineage>
        <taxon>Bacteria</taxon>
        <taxon>Pseudomonadati</taxon>
        <taxon>Pseudomonadota</taxon>
        <taxon>Betaproteobacteria</taxon>
        <taxon>Burkholderiales</taxon>
        <taxon>Burkholderiaceae</taxon>
        <taxon>Burkholderia</taxon>
        <taxon>Burkholderia cepacia complex</taxon>
    </lineage>
</organism>
<dbReference type="Gene3D" id="1.10.287.130">
    <property type="match status" value="1"/>
</dbReference>
<dbReference type="SUPFAM" id="SSF47384">
    <property type="entry name" value="Homodimeric domain of signal transducing histidine kinase"/>
    <property type="match status" value="1"/>
</dbReference>
<dbReference type="InterPro" id="IPR036890">
    <property type="entry name" value="HATPase_C_sf"/>
</dbReference>
<dbReference type="InterPro" id="IPR003661">
    <property type="entry name" value="HisK_dim/P_dom"/>
</dbReference>
<dbReference type="Gene3D" id="3.30.565.10">
    <property type="entry name" value="Histidine kinase-like ATPase, C-terminal domain"/>
    <property type="match status" value="1"/>
</dbReference>
<dbReference type="SUPFAM" id="SSF55874">
    <property type="entry name" value="ATPase domain of HSP90 chaperone/DNA topoisomerase II/histidine kinase"/>
    <property type="match status" value="1"/>
</dbReference>
<feature type="compositionally biased region" description="Basic and acidic residues" evidence="6">
    <location>
        <begin position="128"/>
        <end position="146"/>
    </location>
</feature>
<feature type="transmembrane region" description="Helical" evidence="7">
    <location>
        <begin position="297"/>
        <end position="316"/>
    </location>
</feature>
<dbReference type="InterPro" id="IPR036097">
    <property type="entry name" value="HisK_dim/P_sf"/>
</dbReference>
<dbReference type="PRINTS" id="PR00344">
    <property type="entry name" value="BCTRLSENSOR"/>
</dbReference>
<evidence type="ECO:0000259" key="8">
    <source>
        <dbReference type="PROSITE" id="PS50109"/>
    </source>
</evidence>
<keyword evidence="3" id="KW-0597">Phosphoprotein</keyword>
<dbReference type="SMART" id="SM01080">
    <property type="entry name" value="CHASE2"/>
    <property type="match status" value="1"/>
</dbReference>
<dbReference type="SMART" id="SM00387">
    <property type="entry name" value="HATPase_c"/>
    <property type="match status" value="1"/>
</dbReference>
<dbReference type="InterPro" id="IPR007890">
    <property type="entry name" value="CHASE2"/>
</dbReference>
<dbReference type="EC" id="2.7.13.3" evidence="2"/>
<evidence type="ECO:0000313" key="10">
    <source>
        <dbReference type="Proteomes" id="UP000000662"/>
    </source>
</evidence>
<dbReference type="KEGG" id="bam:Bamb_6238"/>
<dbReference type="Proteomes" id="UP000000662">
    <property type="component" value="Chromosome 3"/>
</dbReference>
<dbReference type="InterPro" id="IPR005467">
    <property type="entry name" value="His_kinase_dom"/>
</dbReference>
<dbReference type="PROSITE" id="PS50109">
    <property type="entry name" value="HIS_KIN"/>
    <property type="match status" value="1"/>
</dbReference>
<dbReference type="GO" id="GO:0009927">
    <property type="term" value="F:histidine phosphotransfer kinase activity"/>
    <property type="evidence" value="ECO:0007669"/>
    <property type="project" value="TreeGrafter"/>
</dbReference>
<proteinExistence type="predicted"/>
<evidence type="ECO:0000256" key="1">
    <source>
        <dbReference type="ARBA" id="ARBA00000085"/>
    </source>
</evidence>
<name>Q0B241_BURCM</name>
<dbReference type="GO" id="GO:0000155">
    <property type="term" value="F:phosphorelay sensor kinase activity"/>
    <property type="evidence" value="ECO:0007669"/>
    <property type="project" value="InterPro"/>
</dbReference>
<accession>Q0B241</accession>
<feature type="domain" description="Histidine kinase" evidence="8">
    <location>
        <begin position="519"/>
        <end position="730"/>
    </location>
</feature>
<dbReference type="Pfam" id="PF02518">
    <property type="entry name" value="HATPase_c"/>
    <property type="match status" value="1"/>
</dbReference>
<dbReference type="Pfam" id="PF05226">
    <property type="entry name" value="CHASE2"/>
    <property type="match status" value="1"/>
</dbReference>
<dbReference type="InterPro" id="IPR003594">
    <property type="entry name" value="HATPase_dom"/>
</dbReference>
<sequence>MVGRIFASRWRRSRVERDRLVQAPRFDLAGEWVCMTFVLMLMCLALTTTHLLHRVDRAFFELAAQAADGGAGKPLAVIVVDDRTIEHLGGWPFSRETRERMMDRLVGSGVAAIGIDLTSLRDASHARAADKATDKAAAETTGRDNGRTASAAPAAGTQGRRSACAGAASLQCDPPYELYSYINVLDGRVPSDSLSGRPVLIRASIDGAAAWPAASPDSGLPLASVDMAGSANEARLKTSVPREIDFAIELLFNEWVVCMACALLYRLTPRAGMVATFALTLAIAAGAFALFRFGDRILPPTTGMLICVLACVLWSWRRLEALLRFIVRLADRLTTEPSLHAEPAVVPHCMDPVWRELSRAGALDAQVRRYRALIDAWVDSLPEATLIASASGVVLLANERVAALCGELDGNPGARHSPAGRSVSDVLFQITASHRANEFAAQALTWLNHSPHGDDLSAQTKSQLDQGVEIANARGGLSLLIKCAPIRPSAFGERALVFHVADVSSVRLAERQRDMVLRFLSHDMRSPQASILALASQIKRDPSRYTPQRFAELISQYATRALNLSDDFLFLAKAESLPPKLAAVDPALVLGDAVDDLLPQASAKSTIVNLMAEPGLSTIADVQLLRRAFVNLIGNAIKFGREASTVDVELSATERHVKIAVTDYGAGISERDQEKLFREFTQLDGTSPLSGHGLGLAFVKTVVDSLGGKLQVRSRLGEGTTFLMFLSRHDHDAALGS</sequence>
<reference evidence="9" key="1">
    <citation type="submission" date="2006-08" db="EMBL/GenBank/DDBJ databases">
        <title>Complete sequence of Chromosome 3 of Burkholderia cepacia AMMD.</title>
        <authorList>
            <consortium name="US DOE Joint Genome Institute"/>
            <person name="Copeland A."/>
            <person name="Lucas S."/>
            <person name="Lapidus A."/>
            <person name="Barry K."/>
            <person name="Detter J.C."/>
            <person name="Glavina del Rio T."/>
            <person name="Hammon N."/>
            <person name="Israni S."/>
            <person name="Pitluck S."/>
            <person name="Bruce D."/>
            <person name="Chain P."/>
            <person name="Malfatti S."/>
            <person name="Shin M."/>
            <person name="Vergez L."/>
            <person name="Schmutz J."/>
            <person name="Larimer F."/>
            <person name="Land M."/>
            <person name="Hauser L."/>
            <person name="Kyrpides N."/>
            <person name="Kim E."/>
            <person name="Parke J."/>
            <person name="Coenye T."/>
            <person name="Konstantinidis K."/>
            <person name="Ramette A."/>
            <person name="Tiedje J."/>
            <person name="Richardson P."/>
        </authorList>
    </citation>
    <scope>NUCLEOTIDE SEQUENCE</scope>
    <source>
        <strain evidence="9">AMMD</strain>
    </source>
</reference>
<dbReference type="PANTHER" id="PTHR43047">
    <property type="entry name" value="TWO-COMPONENT HISTIDINE PROTEIN KINASE"/>
    <property type="match status" value="1"/>
</dbReference>
<dbReference type="AlphaFoldDB" id="Q0B241"/>
<evidence type="ECO:0000256" key="4">
    <source>
        <dbReference type="ARBA" id="ARBA00022679"/>
    </source>
</evidence>
<evidence type="ECO:0000313" key="9">
    <source>
        <dbReference type="EMBL" id="ABI91782.1"/>
    </source>
</evidence>
<dbReference type="EMBL" id="CP000442">
    <property type="protein sequence ID" value="ABI91782.1"/>
    <property type="molecule type" value="Genomic_DNA"/>
</dbReference>
<evidence type="ECO:0000256" key="5">
    <source>
        <dbReference type="ARBA" id="ARBA00022777"/>
    </source>
</evidence>
<gene>
    <name evidence="9" type="ordered locus">Bamb_6238</name>
</gene>
<keyword evidence="10" id="KW-1185">Reference proteome</keyword>
<dbReference type="eggNOG" id="COG5002">
    <property type="taxonomic scope" value="Bacteria"/>
</dbReference>
<keyword evidence="4" id="KW-0808">Transferase</keyword>
<feature type="transmembrane region" description="Helical" evidence="7">
    <location>
        <begin position="29"/>
        <end position="52"/>
    </location>
</feature>
<comment type="catalytic activity">
    <reaction evidence="1">
        <text>ATP + protein L-histidine = ADP + protein N-phospho-L-histidine.</text>
        <dbReference type="EC" id="2.7.13.3"/>
    </reaction>
</comment>